<protein>
    <submittedName>
        <fullName evidence="1">Uncharacterized protein</fullName>
    </submittedName>
</protein>
<dbReference type="PANTHER" id="PTHR33459:SF7">
    <property type="entry name" value="DD-GDCA PROTEIN"/>
    <property type="match status" value="1"/>
</dbReference>
<dbReference type="PANTHER" id="PTHR33459">
    <property type="entry name" value="DD-GDCA PROTEIN"/>
    <property type="match status" value="1"/>
</dbReference>
<name>A0A1R2C6H8_9CILI</name>
<evidence type="ECO:0000313" key="1">
    <source>
        <dbReference type="EMBL" id="OMJ84626.1"/>
    </source>
</evidence>
<evidence type="ECO:0000313" key="2">
    <source>
        <dbReference type="Proteomes" id="UP000187209"/>
    </source>
</evidence>
<dbReference type="EMBL" id="MPUH01000263">
    <property type="protein sequence ID" value="OMJ84626.1"/>
    <property type="molecule type" value="Genomic_DNA"/>
</dbReference>
<dbReference type="OrthoDB" id="5517728at2759"/>
<dbReference type="InterPro" id="IPR052326">
    <property type="entry name" value="Diff-Dev_Assoc_Protein"/>
</dbReference>
<sequence>MWLLFILSSTALASTCPKYTCSSSSTTESECQAYSNSTGIQTYTLTPCEYGLTCPYTTGKNENCQNSALVNSRFPGDYCSQNFECMSGTCKSNICQGIALGGNCTSSSLVESGLYCNEDGKAVALLEAGNNCDHFYECDYGLTCDIGVCVKMFSLANGELTDEIWPQGMAPSCQTAFAVSFNESFWKCTNAPVSVNTSLTPCPASGKCTAHDGVNTKACACGLDGNSYCPLFEGDAPVLDLVYNWKNLITNYIKANPCNTMNRWGYACFAAPLGTSFNTQAAYYNFTIYSSQYLNNDWVRSLTAPPCANSTILINYTNSEQQLNNALNEITQCPVYSCTNFTSDWGANQCISFNQDIYAYSLSTILEVNPCKNNTTYCPPNSSTNSTCTANPTPSLRNPGEFCTTGTQCESLKCENARCTGVANGGSCAKNECAVGYWCNSTSLCEPFVTTGECSADTQCNTYSVCVNHTCVEMFSLDLGMTTVIETKGNYGYAPSCKSGFGVLSGDVAKCTTAPVSPQNKVGSLCQSGSLCMDSTNTYSKKCVCGYDGKGRCPTFEGDVWLVNAINNFNNITKSKVECYYATGLSSLCVMFNETVLTNYYHFYTNLTQYENSASLANNDYCIKTVYNQEYWTAYDYINPKKKHDSSGFALGFAALALISFSF</sequence>
<reference evidence="1 2" key="1">
    <citation type="submission" date="2016-11" db="EMBL/GenBank/DDBJ databases">
        <title>The macronuclear genome of Stentor coeruleus: a giant cell with tiny introns.</title>
        <authorList>
            <person name="Slabodnick M."/>
            <person name="Ruby J.G."/>
            <person name="Reiff S.B."/>
            <person name="Swart E.C."/>
            <person name="Gosai S."/>
            <person name="Prabakaran S."/>
            <person name="Witkowska E."/>
            <person name="Larue G.E."/>
            <person name="Fisher S."/>
            <person name="Freeman R.M."/>
            <person name="Gunawardena J."/>
            <person name="Chu W."/>
            <person name="Stover N.A."/>
            <person name="Gregory B.D."/>
            <person name="Nowacki M."/>
            <person name="Derisi J."/>
            <person name="Roy S.W."/>
            <person name="Marshall W.F."/>
            <person name="Sood P."/>
        </authorList>
    </citation>
    <scope>NUCLEOTIDE SEQUENCE [LARGE SCALE GENOMIC DNA]</scope>
    <source>
        <strain evidence="1">WM001</strain>
    </source>
</reference>
<proteinExistence type="predicted"/>
<dbReference type="AlphaFoldDB" id="A0A1R2C6H8"/>
<dbReference type="Proteomes" id="UP000187209">
    <property type="component" value="Unassembled WGS sequence"/>
</dbReference>
<comment type="caution">
    <text evidence="1">The sequence shown here is derived from an EMBL/GenBank/DDBJ whole genome shotgun (WGS) entry which is preliminary data.</text>
</comment>
<accession>A0A1R2C6H8</accession>
<gene>
    <name evidence="1" type="ORF">SteCoe_14217</name>
</gene>
<keyword evidence="2" id="KW-1185">Reference proteome</keyword>
<organism evidence="1 2">
    <name type="scientific">Stentor coeruleus</name>
    <dbReference type="NCBI Taxonomy" id="5963"/>
    <lineage>
        <taxon>Eukaryota</taxon>
        <taxon>Sar</taxon>
        <taxon>Alveolata</taxon>
        <taxon>Ciliophora</taxon>
        <taxon>Postciliodesmatophora</taxon>
        <taxon>Heterotrichea</taxon>
        <taxon>Heterotrichida</taxon>
        <taxon>Stentoridae</taxon>
        <taxon>Stentor</taxon>
    </lineage>
</organism>